<dbReference type="PROSITE" id="PS51257">
    <property type="entry name" value="PROKAR_LIPOPROTEIN"/>
    <property type="match status" value="1"/>
</dbReference>
<name>A0ABU8XRI7_9PROT</name>
<comment type="caution">
    <text evidence="1">The sequence shown here is derived from an EMBL/GenBank/DDBJ whole genome shotgun (WGS) entry which is preliminary data.</text>
</comment>
<protein>
    <recommendedName>
        <fullName evidence="3">Lipoprotein</fullName>
    </recommendedName>
</protein>
<organism evidence="1 2">
    <name type="scientific">Benzoatithermus flavus</name>
    <dbReference type="NCBI Taxonomy" id="3108223"/>
    <lineage>
        <taxon>Bacteria</taxon>
        <taxon>Pseudomonadati</taxon>
        <taxon>Pseudomonadota</taxon>
        <taxon>Alphaproteobacteria</taxon>
        <taxon>Geminicoccales</taxon>
        <taxon>Geminicoccaceae</taxon>
        <taxon>Benzoatithermus</taxon>
    </lineage>
</organism>
<reference evidence="1 2" key="1">
    <citation type="submission" date="2024-01" db="EMBL/GenBank/DDBJ databases">
        <title>Multi-omics insights into the function and evolution of sodium benzoate biodegradation pathways in Benzoatithermus flavus gen. nov., sp. nov. from hot spring.</title>
        <authorList>
            <person name="Hu C.-J."/>
            <person name="Li W.-J."/>
        </authorList>
    </citation>
    <scope>NUCLEOTIDE SEQUENCE [LARGE SCALE GENOMIC DNA]</scope>
    <source>
        <strain evidence="1 2">SYSU G07066</strain>
    </source>
</reference>
<dbReference type="EMBL" id="JBBLZC010000004">
    <property type="protein sequence ID" value="MEK0082607.1"/>
    <property type="molecule type" value="Genomic_DNA"/>
</dbReference>
<evidence type="ECO:0000313" key="2">
    <source>
        <dbReference type="Proteomes" id="UP001375743"/>
    </source>
</evidence>
<evidence type="ECO:0008006" key="3">
    <source>
        <dbReference type="Google" id="ProtNLM"/>
    </source>
</evidence>
<dbReference type="RefSeq" id="WP_418158458.1">
    <property type="nucleotide sequence ID" value="NZ_JBBLZC010000004.1"/>
</dbReference>
<accession>A0ABU8XRI7</accession>
<proteinExistence type="predicted"/>
<evidence type="ECO:0000313" key="1">
    <source>
        <dbReference type="EMBL" id="MEK0082607.1"/>
    </source>
</evidence>
<gene>
    <name evidence="1" type="ORF">U1T56_05560</name>
</gene>
<sequence length="177" mass="18962">MQGWPGRIGFAGTAMLLAGCAMGGGGSEARRPPVSVADEVTKVQRDMLVGAWRCRELNPYPELPKASRTITFGADGTVVAEVRTENDPRYGPLQGISRGNWSVEGDRLVMRNMKLEARAAEGSANPFGGFLAGLTATVANTFMRSQQDSTSDVLKLTRSELIFRGTGEDPPIVACTR</sequence>
<keyword evidence="2" id="KW-1185">Reference proteome</keyword>
<dbReference type="Proteomes" id="UP001375743">
    <property type="component" value="Unassembled WGS sequence"/>
</dbReference>